<feature type="domain" description="Hexokinase N-terminal" evidence="12">
    <location>
        <begin position="10"/>
        <end position="260"/>
    </location>
</feature>
<dbReference type="PRINTS" id="PR00475">
    <property type="entry name" value="HEXOKINASE"/>
</dbReference>
<dbReference type="PROSITE" id="PS51748">
    <property type="entry name" value="HEXOKINASE_2"/>
    <property type="match status" value="1"/>
</dbReference>
<evidence type="ECO:0000256" key="3">
    <source>
        <dbReference type="ARBA" id="ARBA00009225"/>
    </source>
</evidence>
<dbReference type="GO" id="GO:0005524">
    <property type="term" value="F:ATP binding"/>
    <property type="evidence" value="ECO:0007669"/>
    <property type="project" value="UniProtKB-UniRule"/>
</dbReference>
<feature type="domain" description="Hexokinase C-terminal" evidence="13">
    <location>
        <begin position="311"/>
        <end position="537"/>
    </location>
</feature>
<comment type="catalytic activity">
    <reaction evidence="10">
        <text>D-fructose + ATP = D-fructose 6-phosphate + ADP + H(+)</text>
        <dbReference type="Rhea" id="RHEA:16125"/>
        <dbReference type="ChEBI" id="CHEBI:15378"/>
        <dbReference type="ChEBI" id="CHEBI:30616"/>
        <dbReference type="ChEBI" id="CHEBI:37721"/>
        <dbReference type="ChEBI" id="CHEBI:61527"/>
        <dbReference type="ChEBI" id="CHEBI:456216"/>
        <dbReference type="EC" id="2.7.1.1"/>
    </reaction>
    <physiologicalReaction direction="left-to-right" evidence="10">
        <dbReference type="Rhea" id="RHEA:16126"/>
    </physiologicalReaction>
</comment>
<dbReference type="SUPFAM" id="SSF53067">
    <property type="entry name" value="Actin-like ATPase domain"/>
    <property type="match status" value="2"/>
</dbReference>
<name>A0AAV9XX95_9CRYT</name>
<comment type="pathway">
    <text evidence="1">Carbohydrate degradation; glycolysis; D-glyceraldehyde 3-phosphate and glycerone phosphate from D-glucose: step 1/4.</text>
</comment>
<dbReference type="GO" id="GO:0006096">
    <property type="term" value="P:glycolytic process"/>
    <property type="evidence" value="ECO:0007669"/>
    <property type="project" value="UniProtKB-KW"/>
</dbReference>
<evidence type="ECO:0000259" key="13">
    <source>
        <dbReference type="Pfam" id="PF03727"/>
    </source>
</evidence>
<evidence type="ECO:0000313" key="15">
    <source>
        <dbReference type="Proteomes" id="UP001311799"/>
    </source>
</evidence>
<dbReference type="GO" id="GO:0005829">
    <property type="term" value="C:cytosol"/>
    <property type="evidence" value="ECO:0007669"/>
    <property type="project" value="TreeGrafter"/>
</dbReference>
<accession>A0AAV9XX95</accession>
<keyword evidence="7 11" id="KW-0067">ATP-binding</keyword>
<dbReference type="InterPro" id="IPR022673">
    <property type="entry name" value="Hexokinase_C"/>
</dbReference>
<dbReference type="InterPro" id="IPR022672">
    <property type="entry name" value="Hexokinase_N"/>
</dbReference>
<dbReference type="InterPro" id="IPR043129">
    <property type="entry name" value="ATPase_NBD"/>
</dbReference>
<dbReference type="GO" id="GO:0005536">
    <property type="term" value="F:D-glucose binding"/>
    <property type="evidence" value="ECO:0007669"/>
    <property type="project" value="InterPro"/>
</dbReference>
<protein>
    <recommendedName>
        <fullName evidence="11">Phosphotransferase</fullName>
        <ecNumber evidence="11">2.7.1.-</ecNumber>
    </recommendedName>
</protein>
<evidence type="ECO:0000256" key="6">
    <source>
        <dbReference type="ARBA" id="ARBA00022777"/>
    </source>
</evidence>
<dbReference type="Pfam" id="PF03727">
    <property type="entry name" value="Hexokinase_2"/>
    <property type="match status" value="1"/>
</dbReference>
<evidence type="ECO:0000256" key="1">
    <source>
        <dbReference type="ARBA" id="ARBA00004888"/>
    </source>
</evidence>
<keyword evidence="15" id="KW-1185">Reference proteome</keyword>
<dbReference type="AlphaFoldDB" id="A0AAV9XX95"/>
<dbReference type="EMBL" id="JAWDEY010000014">
    <property type="protein sequence ID" value="KAK6589123.1"/>
    <property type="molecule type" value="Genomic_DNA"/>
</dbReference>
<proteinExistence type="inferred from homology"/>
<reference evidence="14 15" key="1">
    <citation type="submission" date="2023-10" db="EMBL/GenBank/DDBJ databases">
        <title>Comparative genomics analysis reveals potential genetic determinants of host preference in Cryptosporidium xiaoi.</title>
        <authorList>
            <person name="Xiao L."/>
            <person name="Li J."/>
        </authorList>
    </citation>
    <scope>NUCLEOTIDE SEQUENCE [LARGE SCALE GENOMIC DNA]</scope>
    <source>
        <strain evidence="14 15">52996</strain>
    </source>
</reference>
<comment type="pathway">
    <text evidence="2">Carbohydrate metabolism; hexose metabolism.</text>
</comment>
<evidence type="ECO:0000256" key="5">
    <source>
        <dbReference type="ARBA" id="ARBA00022741"/>
    </source>
</evidence>
<dbReference type="Proteomes" id="UP001311799">
    <property type="component" value="Unassembled WGS sequence"/>
</dbReference>
<evidence type="ECO:0000256" key="8">
    <source>
        <dbReference type="ARBA" id="ARBA00023152"/>
    </source>
</evidence>
<dbReference type="EC" id="2.7.1.-" evidence="11"/>
<evidence type="ECO:0000256" key="7">
    <source>
        <dbReference type="ARBA" id="ARBA00022840"/>
    </source>
</evidence>
<dbReference type="Gene3D" id="3.40.367.20">
    <property type="match status" value="1"/>
</dbReference>
<keyword evidence="8 11" id="KW-0324">Glycolysis</keyword>
<dbReference type="GO" id="GO:0008865">
    <property type="term" value="F:fructokinase activity"/>
    <property type="evidence" value="ECO:0007669"/>
    <property type="project" value="TreeGrafter"/>
</dbReference>
<comment type="catalytic activity">
    <reaction evidence="9">
        <text>a D-hexose + ATP = a D-hexose 6-phosphate + ADP + H(+)</text>
        <dbReference type="Rhea" id="RHEA:22740"/>
        <dbReference type="ChEBI" id="CHEBI:4194"/>
        <dbReference type="ChEBI" id="CHEBI:15378"/>
        <dbReference type="ChEBI" id="CHEBI:30616"/>
        <dbReference type="ChEBI" id="CHEBI:229467"/>
        <dbReference type="ChEBI" id="CHEBI:456216"/>
        <dbReference type="EC" id="2.7.1.1"/>
    </reaction>
    <physiologicalReaction direction="left-to-right" evidence="9">
        <dbReference type="Rhea" id="RHEA:22741"/>
    </physiologicalReaction>
</comment>
<keyword evidence="6 11" id="KW-0418">Kinase</keyword>
<dbReference type="Pfam" id="PF00349">
    <property type="entry name" value="Hexokinase_1"/>
    <property type="match status" value="1"/>
</dbReference>
<comment type="similarity">
    <text evidence="3 11">Belongs to the hexokinase family.</text>
</comment>
<evidence type="ECO:0000259" key="12">
    <source>
        <dbReference type="Pfam" id="PF00349"/>
    </source>
</evidence>
<evidence type="ECO:0000256" key="4">
    <source>
        <dbReference type="ARBA" id="ARBA00022679"/>
    </source>
</evidence>
<dbReference type="GO" id="GO:0005739">
    <property type="term" value="C:mitochondrion"/>
    <property type="evidence" value="ECO:0007669"/>
    <property type="project" value="TreeGrafter"/>
</dbReference>
<dbReference type="GO" id="GO:0006006">
    <property type="term" value="P:glucose metabolic process"/>
    <property type="evidence" value="ECO:0007669"/>
    <property type="project" value="TreeGrafter"/>
</dbReference>
<keyword evidence="5 11" id="KW-0547">Nucleotide-binding</keyword>
<keyword evidence="4 11" id="KW-0808">Transferase</keyword>
<dbReference type="GO" id="GO:0004340">
    <property type="term" value="F:glucokinase activity"/>
    <property type="evidence" value="ECO:0007669"/>
    <property type="project" value="TreeGrafter"/>
</dbReference>
<evidence type="ECO:0000256" key="11">
    <source>
        <dbReference type="RuleBase" id="RU362007"/>
    </source>
</evidence>
<evidence type="ECO:0000313" key="14">
    <source>
        <dbReference type="EMBL" id="KAK6589123.1"/>
    </source>
</evidence>
<organism evidence="14 15">
    <name type="scientific">Cryptosporidium xiaoi</name>
    <dbReference type="NCBI Taxonomy" id="659607"/>
    <lineage>
        <taxon>Eukaryota</taxon>
        <taxon>Sar</taxon>
        <taxon>Alveolata</taxon>
        <taxon>Apicomplexa</taxon>
        <taxon>Conoidasida</taxon>
        <taxon>Coccidia</taxon>
        <taxon>Eucoccidiorida</taxon>
        <taxon>Eimeriorina</taxon>
        <taxon>Cryptosporidiidae</taxon>
        <taxon>Cryptosporidium</taxon>
    </lineage>
</organism>
<dbReference type="GO" id="GO:0001678">
    <property type="term" value="P:intracellular glucose homeostasis"/>
    <property type="evidence" value="ECO:0007669"/>
    <property type="project" value="InterPro"/>
</dbReference>
<dbReference type="PANTHER" id="PTHR19443">
    <property type="entry name" value="HEXOKINASE"/>
    <property type="match status" value="1"/>
</dbReference>
<gene>
    <name evidence="14" type="ORF">RS030_223472</name>
</gene>
<dbReference type="PANTHER" id="PTHR19443:SF16">
    <property type="entry name" value="HEXOKINASE TYPE 1-RELATED"/>
    <property type="match status" value="1"/>
</dbReference>
<dbReference type="Gene3D" id="3.30.420.40">
    <property type="match status" value="1"/>
</dbReference>
<comment type="caution">
    <text evidence="14">The sequence shown here is derived from an EMBL/GenBank/DDBJ whole genome shotgun (WGS) entry which is preliminary data.</text>
</comment>
<evidence type="ECO:0000256" key="2">
    <source>
        <dbReference type="ARBA" id="ARBA00005028"/>
    </source>
</evidence>
<evidence type="ECO:0000256" key="10">
    <source>
        <dbReference type="ARBA" id="ARBA00047905"/>
    </source>
</evidence>
<dbReference type="CDD" id="cd24000">
    <property type="entry name" value="ASKHA_NBD_HK"/>
    <property type="match status" value="1"/>
</dbReference>
<evidence type="ECO:0000256" key="9">
    <source>
        <dbReference type="ARBA" id="ARBA00044613"/>
    </source>
</evidence>
<dbReference type="InterPro" id="IPR001312">
    <property type="entry name" value="Hexokinase"/>
</dbReference>
<sequence length="543" mass="61385">MEDIDERSILEHYREHFFLSELKLKELVNDFSKSLELGLNERICKKNKFKNKNVNDFFNRKYQIFPLKMLDSCINKLPIGNEMGVYYSIDMGGTNLRCIRIELKKDGKNYIKHKKTRLTDLKVKHLNDKDLKSVIEDTVTSEEMFDEIAMFFGQFLIECGDMKDNKNNNSPSFAENKQFSDEHIFELTFTFSFPIEQVEVGKANLITWTKGIETGRSTPFPVEGCDVGELLNSAFCRRNIPAHCKCIINDTIGTLISAIYDSNYASFKDSGGNKSNVLTQKNNEFNSAYILSCENGSKRSKINIKCNNPCIGVVIGTGLNSCYIEPNSKQYGYKGLIINTECGDFYSSNLPITDCDLILDWNSDNRGEQLFEKMISGNYLGEISRLLFISSFKDITPKIFFKNNSVSTEDISNIVSLFEKSQNKDFSELVIYLKNTFLCEFNPVLAKIIAELSLFVLNRAAQLVSVMISALFKRLENYYPSGISVAIDGSIWTKNSIFRKIVKETLCIILGGNANEIIQVFVSDDGSGKGAAILAAVIPKKPI</sequence>